<feature type="chain" id="PRO_5017721011" evidence="2">
    <location>
        <begin position="29"/>
        <end position="1279"/>
    </location>
</feature>
<organism evidence="4 5">
    <name type="scientific">Paraflavitalea soli</name>
    <dbReference type="NCBI Taxonomy" id="2315862"/>
    <lineage>
        <taxon>Bacteria</taxon>
        <taxon>Pseudomonadati</taxon>
        <taxon>Bacteroidota</taxon>
        <taxon>Chitinophagia</taxon>
        <taxon>Chitinophagales</taxon>
        <taxon>Chitinophagaceae</taxon>
        <taxon>Paraflavitalea</taxon>
    </lineage>
</organism>
<feature type="domain" description="Fibronectin type-III" evidence="3">
    <location>
        <begin position="30"/>
        <end position="130"/>
    </location>
</feature>
<keyword evidence="1" id="KW-0677">Repeat</keyword>
<dbReference type="OrthoDB" id="602637at2"/>
<dbReference type="EMBL" id="CP032157">
    <property type="protein sequence ID" value="AXY77951.1"/>
    <property type="molecule type" value="Genomic_DNA"/>
</dbReference>
<proteinExistence type="predicted"/>
<dbReference type="Pfam" id="PF18962">
    <property type="entry name" value="Por_Secre_tail"/>
    <property type="match status" value="1"/>
</dbReference>
<feature type="domain" description="Fibronectin type-III" evidence="3">
    <location>
        <begin position="150"/>
        <end position="250"/>
    </location>
</feature>
<dbReference type="InterPro" id="IPR003961">
    <property type="entry name" value="FN3_dom"/>
</dbReference>
<feature type="domain" description="Fibronectin type-III" evidence="3">
    <location>
        <begin position="979"/>
        <end position="1080"/>
    </location>
</feature>
<dbReference type="GO" id="GO:0043394">
    <property type="term" value="F:proteoglycan binding"/>
    <property type="evidence" value="ECO:0007669"/>
    <property type="project" value="TreeGrafter"/>
</dbReference>
<dbReference type="PANTHER" id="PTHR46708:SF7">
    <property type="entry name" value="FIBRONECTIN TYPE-III DOMAIN-CONTAINING PROTEIN"/>
    <property type="match status" value="1"/>
</dbReference>
<dbReference type="Gene3D" id="2.60.40.10">
    <property type="entry name" value="Immunoglobulins"/>
    <property type="match status" value="7"/>
</dbReference>
<feature type="domain" description="Fibronectin type-III" evidence="3">
    <location>
        <begin position="387"/>
        <end position="485"/>
    </location>
</feature>
<accession>A0A3B7N7N2</accession>
<evidence type="ECO:0000256" key="1">
    <source>
        <dbReference type="ARBA" id="ARBA00022737"/>
    </source>
</evidence>
<dbReference type="InterPro" id="IPR050991">
    <property type="entry name" value="ECM_Regulatory_Proteins"/>
</dbReference>
<dbReference type="NCBIfam" id="TIGR04183">
    <property type="entry name" value="Por_Secre_tail"/>
    <property type="match status" value="1"/>
</dbReference>
<dbReference type="GO" id="GO:0005201">
    <property type="term" value="F:extracellular matrix structural constituent"/>
    <property type="evidence" value="ECO:0007669"/>
    <property type="project" value="TreeGrafter"/>
</dbReference>
<dbReference type="SMART" id="SM00060">
    <property type="entry name" value="FN3"/>
    <property type="match status" value="9"/>
</dbReference>
<feature type="domain" description="Fibronectin type-III" evidence="3">
    <location>
        <begin position="741"/>
        <end position="839"/>
    </location>
</feature>
<sequence>MKTFITSILLFMLMAGELAAHLPNGAWAPPTTPATNVTFSSIDGDRMAVQWIKGNGANRIVIARKDGAVTATPQNGINYNASATMGAGNEIAPGEFIVFNGTGNSFTLTGLTANNTYHVAVFEYNGTGATIEYLASNPARNSHATLSAPTIQPTLPVLSNIIGHSMSLGWKKGNGSGRVVIAREGAAVNVNPTDLVNYTANSSFGSGSQIGNGNYVVYEGTGESVAIDNLKPSTTYYFSIFEYSGSQGFVYATTNPASISGTTLPRPTVPASAFSFTTVEGDRLGISMQKGNGAGRIIIAKQGGPVTAVPEEGVAYTGNTTFGLGQEIKPGEFILSSGLSNSYNVLGLTPGTTYHFAVYEFDGSGTGTAYLTATGLTASQSTVSAPTQAASNISFSNLQSSAVTIQWQNGNGAKRLVVVRRTDPVNALPVDLKTYSGSAGFGSGATIGGGYSVYSNNGNTVTVSGLSGGTTYHVAIFEYNGSTQPVYITTGYPTASFSTSQAPTQAATNMQFTNLEGNKMKVTWQPGNGNRRLVIARAGEAVSFKPTDNTNYTASPLLGSGQQVAPGEYVVYNNGGSNDVTVSNLVPGVTYHFAVFECNNISGGNYYLTNAYLAGSQGTISAPTTNSTALSFNNINGSSLSLAWVKGNGGNRLVLAKAGSAVDATPADLSSYTGNASFGTGAQLGTGNYVVYNNSGNTATITNLEPGITYHFKVFEYNGSSAPVYLTAGALTGSQTTLERPSVASSDLNYQGTEGNKMTVKWTIGNGVRRILIGRQGAPVSARPQEGVTYTGNTVFGSGQEIAPGEFVLNNNIFPEAAITNLLPNTVYHFAVFEYDGSGVNTRYLTSSFAAGSQATIGQPTVQAKTVLFSSIASNSINVNWTNGNGASRMVIARKGAPVSITPQDLQMYSNNASFGTPSTLVGPEHYCVFKGTASNVTVTNLTPGTTYYFAVFEYNGFSGPVHNTSLTAVNSATTLGPPTAPASTITFSNAGVGTALTLSWSNGSGQKRLVLVKEGTAVDALPADNVSYSANTFFGSGDQLGNGNYAVHSGTGDNVTITNLLPGKSYHVAVFEYNQFATGPLYLVNNPARASFNGFMLPVKLLSFSGTITSDKAVLTWETSAEINSKQFNIERSADGSQYTTIGSVAASGNSDLVKTYTFEDRNALAVGYYRLRMVDADGRSELSKVIKLENRSSGQVSLHVYPTRVSTSVNVSVNSSQQERISIQVLDMNGRLVKREQRDVVKGVNVITLQVAGLTKGIYIVHGAVGGEPFSERFVKE</sequence>
<evidence type="ECO:0000313" key="4">
    <source>
        <dbReference type="EMBL" id="AXY77951.1"/>
    </source>
</evidence>
<dbReference type="GO" id="GO:0007044">
    <property type="term" value="P:cell-substrate junction assembly"/>
    <property type="evidence" value="ECO:0007669"/>
    <property type="project" value="TreeGrafter"/>
</dbReference>
<feature type="domain" description="Fibronectin type-III" evidence="3">
    <location>
        <begin position="861"/>
        <end position="959"/>
    </location>
</feature>
<keyword evidence="2" id="KW-0732">Signal</keyword>
<dbReference type="KEGG" id="pseg:D3H65_29900"/>
<name>A0A3B7N7N2_9BACT</name>
<dbReference type="GO" id="GO:0007160">
    <property type="term" value="P:cell-matrix adhesion"/>
    <property type="evidence" value="ECO:0007669"/>
    <property type="project" value="TreeGrafter"/>
</dbReference>
<dbReference type="InterPro" id="IPR036116">
    <property type="entry name" value="FN3_sf"/>
</dbReference>
<dbReference type="InterPro" id="IPR026444">
    <property type="entry name" value="Secre_tail"/>
</dbReference>
<feature type="signal peptide" evidence="2">
    <location>
        <begin position="1"/>
        <end position="28"/>
    </location>
</feature>
<dbReference type="SUPFAM" id="SSF49265">
    <property type="entry name" value="Fibronectin type III"/>
    <property type="match status" value="5"/>
</dbReference>
<dbReference type="PANTHER" id="PTHR46708">
    <property type="entry name" value="TENASCIN"/>
    <property type="match status" value="1"/>
</dbReference>
<dbReference type="RefSeq" id="WP_119053824.1">
    <property type="nucleotide sequence ID" value="NZ_CP032157.1"/>
</dbReference>
<dbReference type="Proteomes" id="UP000263900">
    <property type="component" value="Chromosome"/>
</dbReference>
<keyword evidence="5" id="KW-1185">Reference proteome</keyword>
<gene>
    <name evidence="4" type="ORF">D3H65_29900</name>
</gene>
<evidence type="ECO:0000259" key="3">
    <source>
        <dbReference type="SMART" id="SM00060"/>
    </source>
</evidence>
<evidence type="ECO:0000313" key="5">
    <source>
        <dbReference type="Proteomes" id="UP000263900"/>
    </source>
</evidence>
<dbReference type="GO" id="GO:0005178">
    <property type="term" value="F:integrin binding"/>
    <property type="evidence" value="ECO:0007669"/>
    <property type="project" value="TreeGrafter"/>
</dbReference>
<reference evidence="4 5" key="1">
    <citation type="submission" date="2018-09" db="EMBL/GenBank/DDBJ databases">
        <title>Genome sequencing of strain 6GH32-13.</title>
        <authorList>
            <person name="Weon H.-Y."/>
            <person name="Heo J."/>
            <person name="Kwon S.-W."/>
        </authorList>
    </citation>
    <scope>NUCLEOTIDE SEQUENCE [LARGE SCALE GENOMIC DNA]</scope>
    <source>
        <strain evidence="4 5">5GH32-13</strain>
    </source>
</reference>
<dbReference type="AlphaFoldDB" id="A0A3B7N7N2"/>
<feature type="domain" description="Fibronectin type-III" evidence="3">
    <location>
        <begin position="267"/>
        <end position="367"/>
    </location>
</feature>
<evidence type="ECO:0000256" key="2">
    <source>
        <dbReference type="SAM" id="SignalP"/>
    </source>
</evidence>
<feature type="domain" description="Fibronectin type-III" evidence="3">
    <location>
        <begin position="504"/>
        <end position="604"/>
    </location>
</feature>
<protein>
    <submittedName>
        <fullName evidence="4">T9SS C-terminal target domain-containing protein</fullName>
    </submittedName>
</protein>
<dbReference type="InterPro" id="IPR013783">
    <property type="entry name" value="Ig-like_fold"/>
</dbReference>
<feature type="domain" description="Fibronectin type-III" evidence="3">
    <location>
        <begin position="621"/>
        <end position="721"/>
    </location>
</feature>